<dbReference type="SUPFAM" id="SSF57667">
    <property type="entry name" value="beta-beta-alpha zinc fingers"/>
    <property type="match status" value="2"/>
</dbReference>
<comment type="caution">
    <text evidence="15">The sequence shown here is derived from an EMBL/GenBank/DDBJ whole genome shotgun (WGS) entry which is preliminary data.</text>
</comment>
<keyword evidence="3" id="KW-0677">Repeat</keyword>
<keyword evidence="8" id="KW-0804">Transcription</keyword>
<dbReference type="GO" id="GO:0008270">
    <property type="term" value="F:zinc ion binding"/>
    <property type="evidence" value="ECO:0007669"/>
    <property type="project" value="UniProtKB-KW"/>
</dbReference>
<feature type="compositionally biased region" description="Acidic residues" evidence="12">
    <location>
        <begin position="824"/>
        <end position="837"/>
    </location>
</feature>
<dbReference type="InterPro" id="IPR050457">
    <property type="entry name" value="ZnFinger_BTB_dom_contain"/>
</dbReference>
<feature type="domain" description="C2H2-type" evidence="14">
    <location>
        <begin position="667"/>
        <end position="694"/>
    </location>
</feature>
<evidence type="ECO:0000256" key="5">
    <source>
        <dbReference type="ARBA" id="ARBA00022833"/>
    </source>
</evidence>
<keyword evidence="16" id="KW-1185">Reference proteome</keyword>
<dbReference type="Pfam" id="PF00096">
    <property type="entry name" value="zf-C2H2"/>
    <property type="match status" value="3"/>
</dbReference>
<dbReference type="InterPro" id="IPR013087">
    <property type="entry name" value="Znf_C2H2_type"/>
</dbReference>
<sequence length="861" mass="96712">MGVKTFTHSSPTHSQEMLGKLNMLRNEGHFCDVTIRVQDKVFMAHKVVLASCSEFFRTKLVGKLQEEDKCVLDLNHVTVSGFTPLLEYAYTSTLTLNTENIIDVLAAASYMQMFTVASTCSEFMKSSILWNSANNTQQEKPQESAPENSTNCTFTPQDGSVSPVSSECSVIERTIPVCRESRRKRKSYIMMSPESPLKCSMQNTSPQIQNATTSFTETQSHPMDSSLAFPWTFPFGIDRRFQSEKPKQAESPRSLEHQEMLGKLNMLRNEGHFCDVTIRVQDKVFMAHKVVLASCSEFFRTKLVGKLQEEDKCVLDLNHVTVSGFTPLLEYAYTSTLTLNTENIIDVLAAASYMQMFTVASTCSEFMKSSILWNSANNTQQEKPQESAPENSTNCTFTPQDGSVSPVSSECSVIERTIPVCRESRRKRKSYIMMSPESPLKCSMQNTSPQIQNATTSFTETQSHPMDSSLAFPWTFPFGIDRRFQSEKPKQAESPRSLEQAGPSDVTRRLDDYLSCEGTKAISPLVAEEDVHVKVERLSDEEVPEEVSQPVSASQSSLSDQQTVPGSEQVHEDLLISPQSSSIGSVDEGVSEGLPSLQSTSNAGGHGDDDERLESVQYPYHLYITPSTRPSTNGPDRPFQCPTCGVRFTRIQNLKQHMLIHSGIKPFQCDRCGKKFTRAYSLKMHRLKHEGKRCFRCQICSATFTSFGEYKHHMRVSRHIIRKPRIYECKTCGAMFTNSGNLIVHLRSLNHEASELANYFQSSDFLVPDYLNQVQEEALGQYELGDHHFESNPSIQMPVISQVSSTQNCESTFPLASLGGLGDKEEEEEEDEEEELPEEPKAIEETEKDPQKKELASITIE</sequence>
<feature type="compositionally biased region" description="Basic and acidic residues" evidence="12">
    <location>
        <begin position="838"/>
        <end position="855"/>
    </location>
</feature>
<dbReference type="GO" id="GO:0000981">
    <property type="term" value="F:DNA-binding transcription factor activity, RNA polymerase II-specific"/>
    <property type="evidence" value="ECO:0007669"/>
    <property type="project" value="TreeGrafter"/>
</dbReference>
<dbReference type="PROSITE" id="PS00028">
    <property type="entry name" value="ZINC_FINGER_C2H2_1"/>
    <property type="match status" value="4"/>
</dbReference>
<organism evidence="15 16">
    <name type="scientific">Acipenser ruthenus</name>
    <name type="common">Sterlet sturgeon</name>
    <dbReference type="NCBI Taxonomy" id="7906"/>
    <lineage>
        <taxon>Eukaryota</taxon>
        <taxon>Metazoa</taxon>
        <taxon>Chordata</taxon>
        <taxon>Craniata</taxon>
        <taxon>Vertebrata</taxon>
        <taxon>Euteleostomi</taxon>
        <taxon>Actinopterygii</taxon>
        <taxon>Chondrostei</taxon>
        <taxon>Acipenseriformes</taxon>
        <taxon>Acipenseridae</taxon>
        <taxon>Acipenser</taxon>
    </lineage>
</organism>
<comment type="subcellular location">
    <subcellularLocation>
        <location evidence="1">Nucleus</location>
    </subcellularLocation>
</comment>
<feature type="region of interest" description="Disordered" evidence="12">
    <location>
        <begin position="135"/>
        <end position="158"/>
    </location>
</feature>
<evidence type="ECO:0000256" key="12">
    <source>
        <dbReference type="SAM" id="MobiDB-lite"/>
    </source>
</evidence>
<feature type="compositionally biased region" description="Low complexity" evidence="12">
    <location>
        <begin position="546"/>
        <end position="562"/>
    </location>
</feature>
<dbReference type="SMART" id="SM00225">
    <property type="entry name" value="BTB"/>
    <property type="match status" value="2"/>
</dbReference>
<feature type="region of interest" description="Disordered" evidence="12">
    <location>
        <begin position="538"/>
        <end position="611"/>
    </location>
</feature>
<dbReference type="AlphaFoldDB" id="A0A444UGE9"/>
<dbReference type="GO" id="GO:0000978">
    <property type="term" value="F:RNA polymerase II cis-regulatory region sequence-specific DNA binding"/>
    <property type="evidence" value="ECO:0007669"/>
    <property type="project" value="TreeGrafter"/>
</dbReference>
<dbReference type="PROSITE" id="PS50157">
    <property type="entry name" value="ZINC_FINGER_C2H2_2"/>
    <property type="match status" value="4"/>
</dbReference>
<evidence type="ECO:0000313" key="16">
    <source>
        <dbReference type="Proteomes" id="UP000289886"/>
    </source>
</evidence>
<dbReference type="InterPro" id="IPR036236">
    <property type="entry name" value="Znf_C2H2_sf"/>
</dbReference>
<evidence type="ECO:0000256" key="6">
    <source>
        <dbReference type="ARBA" id="ARBA00023015"/>
    </source>
</evidence>
<evidence type="ECO:0000259" key="14">
    <source>
        <dbReference type="PROSITE" id="PS50157"/>
    </source>
</evidence>
<dbReference type="GO" id="GO:0005634">
    <property type="term" value="C:nucleus"/>
    <property type="evidence" value="ECO:0007669"/>
    <property type="project" value="UniProtKB-SubCell"/>
</dbReference>
<feature type="domain" description="C2H2-type" evidence="14">
    <location>
        <begin position="727"/>
        <end position="756"/>
    </location>
</feature>
<keyword evidence="4 11" id="KW-0863">Zinc-finger</keyword>
<dbReference type="FunFam" id="3.30.160.60:FF:000266">
    <property type="entry name" value="zinc finger and BTB domain-containing protein 44 isoform X1"/>
    <property type="match status" value="1"/>
</dbReference>
<dbReference type="EMBL" id="SCEB01214615">
    <property type="protein sequence ID" value="RXM34249.1"/>
    <property type="molecule type" value="Genomic_DNA"/>
</dbReference>
<feature type="domain" description="C2H2-type" evidence="14">
    <location>
        <begin position="639"/>
        <end position="666"/>
    </location>
</feature>
<evidence type="ECO:0000256" key="8">
    <source>
        <dbReference type="ARBA" id="ARBA00023163"/>
    </source>
</evidence>
<evidence type="ECO:0000259" key="13">
    <source>
        <dbReference type="PROSITE" id="PS50097"/>
    </source>
</evidence>
<dbReference type="Gene3D" id="3.30.160.60">
    <property type="entry name" value="Classic Zinc Finger"/>
    <property type="match status" value="3"/>
</dbReference>
<keyword evidence="5" id="KW-0862">Zinc</keyword>
<dbReference type="Pfam" id="PF00651">
    <property type="entry name" value="BTB"/>
    <property type="match status" value="2"/>
</dbReference>
<feature type="domain" description="BTB" evidence="13">
    <location>
        <begin position="274"/>
        <end position="341"/>
    </location>
</feature>
<dbReference type="CDD" id="cd18228">
    <property type="entry name" value="BTB_POZ_ZBTB44"/>
    <property type="match status" value="1"/>
</dbReference>
<evidence type="ECO:0000256" key="7">
    <source>
        <dbReference type="ARBA" id="ARBA00023125"/>
    </source>
</evidence>
<dbReference type="PANTHER" id="PTHR46105">
    <property type="entry name" value="AGAP004733-PA"/>
    <property type="match status" value="1"/>
</dbReference>
<dbReference type="SMART" id="SM00355">
    <property type="entry name" value="ZnF_C2H2"/>
    <property type="match status" value="4"/>
</dbReference>
<gene>
    <name evidence="15" type="ORF">EOD39_14279</name>
</gene>
<evidence type="ECO:0000256" key="1">
    <source>
        <dbReference type="ARBA" id="ARBA00004123"/>
    </source>
</evidence>
<feature type="domain" description="BTB" evidence="13">
    <location>
        <begin position="31"/>
        <end position="98"/>
    </location>
</feature>
<evidence type="ECO:0000256" key="9">
    <source>
        <dbReference type="ARBA" id="ARBA00023242"/>
    </source>
</evidence>
<feature type="domain" description="C2H2-type" evidence="14">
    <location>
        <begin position="695"/>
        <end position="724"/>
    </location>
</feature>
<evidence type="ECO:0000256" key="10">
    <source>
        <dbReference type="ARBA" id="ARBA00070979"/>
    </source>
</evidence>
<keyword evidence="6" id="KW-0805">Transcription regulation</keyword>
<evidence type="ECO:0000256" key="2">
    <source>
        <dbReference type="ARBA" id="ARBA00022723"/>
    </source>
</evidence>
<feature type="region of interest" description="Disordered" evidence="12">
    <location>
        <begin position="378"/>
        <end position="402"/>
    </location>
</feature>
<name>A0A444UGE9_ACIRT</name>
<keyword evidence="7" id="KW-0238">DNA-binding</keyword>
<dbReference type="FunFam" id="3.30.160.60:FF:000278">
    <property type="entry name" value="zinc finger and BTB domain-containing protein 44 isoform X1"/>
    <property type="match status" value="1"/>
</dbReference>
<accession>A0A444UGE9</accession>
<evidence type="ECO:0000256" key="3">
    <source>
        <dbReference type="ARBA" id="ARBA00022737"/>
    </source>
</evidence>
<dbReference type="InterPro" id="IPR011333">
    <property type="entry name" value="SKP1/BTB/POZ_sf"/>
</dbReference>
<proteinExistence type="predicted"/>
<protein>
    <recommendedName>
        <fullName evidence="10">Zinc finger and BTB domain-containing protein 44</fullName>
    </recommendedName>
</protein>
<evidence type="ECO:0000313" key="15">
    <source>
        <dbReference type="EMBL" id="RXM34249.1"/>
    </source>
</evidence>
<dbReference type="Proteomes" id="UP000289886">
    <property type="component" value="Unassembled WGS sequence"/>
</dbReference>
<reference evidence="15 16" key="1">
    <citation type="submission" date="2019-01" db="EMBL/GenBank/DDBJ databases">
        <title>Draft Genome and Complete Hox-Cluster Characterization of the Sterlet Sturgeon (Acipenser ruthenus).</title>
        <authorList>
            <person name="Wei Q."/>
        </authorList>
    </citation>
    <scope>NUCLEOTIDE SEQUENCE [LARGE SCALE GENOMIC DNA]</scope>
    <source>
        <strain evidence="15">WHYD16114868_AA</strain>
        <tissue evidence="15">Blood</tissue>
    </source>
</reference>
<feature type="region of interest" description="Disordered" evidence="12">
    <location>
        <begin position="486"/>
        <end position="507"/>
    </location>
</feature>
<evidence type="ECO:0000256" key="11">
    <source>
        <dbReference type="PROSITE-ProRule" id="PRU00042"/>
    </source>
</evidence>
<keyword evidence="2" id="KW-0479">Metal-binding</keyword>
<dbReference type="Gene3D" id="3.30.710.10">
    <property type="entry name" value="Potassium Channel Kv1.1, Chain A"/>
    <property type="match status" value="2"/>
</dbReference>
<dbReference type="PROSITE" id="PS50097">
    <property type="entry name" value="BTB"/>
    <property type="match status" value="2"/>
</dbReference>
<dbReference type="PANTHER" id="PTHR46105:SF5">
    <property type="entry name" value="ZINC FINGER AND BTB DOMAIN-CONTAINING PROTEIN 44 ISOFORM X1"/>
    <property type="match status" value="1"/>
</dbReference>
<feature type="region of interest" description="Disordered" evidence="12">
    <location>
        <begin position="814"/>
        <end position="861"/>
    </location>
</feature>
<dbReference type="InterPro" id="IPR000210">
    <property type="entry name" value="BTB/POZ_dom"/>
</dbReference>
<dbReference type="SUPFAM" id="SSF54695">
    <property type="entry name" value="POZ domain"/>
    <property type="match status" value="2"/>
</dbReference>
<evidence type="ECO:0000256" key="4">
    <source>
        <dbReference type="ARBA" id="ARBA00022771"/>
    </source>
</evidence>
<keyword evidence="9" id="KW-0539">Nucleus</keyword>